<dbReference type="InterPro" id="IPR000618">
    <property type="entry name" value="Insect_cuticle"/>
</dbReference>
<name>A0AAV2R6B6_MEGNR</name>
<dbReference type="GO" id="GO:0062129">
    <property type="term" value="C:chitin-based extracellular matrix"/>
    <property type="evidence" value="ECO:0007669"/>
    <property type="project" value="TreeGrafter"/>
</dbReference>
<accession>A0AAV2R6B6</accession>
<keyword evidence="1 2" id="KW-0193">Cuticle</keyword>
<dbReference type="Pfam" id="PF00379">
    <property type="entry name" value="Chitin_bind_4"/>
    <property type="match status" value="1"/>
</dbReference>
<evidence type="ECO:0000256" key="1">
    <source>
        <dbReference type="ARBA" id="ARBA00022460"/>
    </source>
</evidence>
<dbReference type="PROSITE" id="PS51155">
    <property type="entry name" value="CHIT_BIND_RR_2"/>
    <property type="match status" value="1"/>
</dbReference>
<comment type="caution">
    <text evidence="4">The sequence shown here is derived from an EMBL/GenBank/DDBJ whole genome shotgun (WGS) entry which is preliminary data.</text>
</comment>
<keyword evidence="3" id="KW-0472">Membrane</keyword>
<keyword evidence="3" id="KW-1133">Transmembrane helix</keyword>
<evidence type="ECO:0000256" key="3">
    <source>
        <dbReference type="SAM" id="Phobius"/>
    </source>
</evidence>
<gene>
    <name evidence="4" type="ORF">MNOR_LOCUS21384</name>
</gene>
<dbReference type="Proteomes" id="UP001497623">
    <property type="component" value="Unassembled WGS sequence"/>
</dbReference>
<feature type="transmembrane region" description="Helical" evidence="3">
    <location>
        <begin position="6"/>
        <end position="25"/>
    </location>
</feature>
<evidence type="ECO:0000313" key="4">
    <source>
        <dbReference type="EMBL" id="CAL4118179.1"/>
    </source>
</evidence>
<evidence type="ECO:0000256" key="2">
    <source>
        <dbReference type="PROSITE-ProRule" id="PRU00497"/>
    </source>
</evidence>
<reference evidence="4 5" key="1">
    <citation type="submission" date="2024-05" db="EMBL/GenBank/DDBJ databases">
        <authorList>
            <person name="Wallberg A."/>
        </authorList>
    </citation>
    <scope>NUCLEOTIDE SEQUENCE [LARGE SCALE GENOMIC DNA]</scope>
</reference>
<dbReference type="PANTHER" id="PTHR10380">
    <property type="entry name" value="CUTICLE PROTEIN"/>
    <property type="match status" value="1"/>
</dbReference>
<keyword evidence="3" id="KW-0812">Transmembrane</keyword>
<sequence>PYTTSLQLLVNMNALIVIGLCALGANAQFFSGVHPYSAYNPNFLHSAAFNPAVASPITYAAAVAPFVAPTTITHQHHTQDEFGQYNFGFAGGPSSRHEVRDAFGGVRGSYNYIDANGELQTQSYVADALGFRVAGTNLPVAPKAVDAPVLVGPEPVMETAEVTAARATHQKLFDEAVAAAARK</sequence>
<evidence type="ECO:0008006" key="6">
    <source>
        <dbReference type="Google" id="ProtNLM"/>
    </source>
</evidence>
<dbReference type="GO" id="GO:0008010">
    <property type="term" value="F:structural constituent of chitin-based larval cuticle"/>
    <property type="evidence" value="ECO:0007669"/>
    <property type="project" value="TreeGrafter"/>
</dbReference>
<proteinExistence type="predicted"/>
<organism evidence="4 5">
    <name type="scientific">Meganyctiphanes norvegica</name>
    <name type="common">Northern krill</name>
    <name type="synonym">Thysanopoda norvegica</name>
    <dbReference type="NCBI Taxonomy" id="48144"/>
    <lineage>
        <taxon>Eukaryota</taxon>
        <taxon>Metazoa</taxon>
        <taxon>Ecdysozoa</taxon>
        <taxon>Arthropoda</taxon>
        <taxon>Crustacea</taxon>
        <taxon>Multicrustacea</taxon>
        <taxon>Malacostraca</taxon>
        <taxon>Eumalacostraca</taxon>
        <taxon>Eucarida</taxon>
        <taxon>Euphausiacea</taxon>
        <taxon>Euphausiidae</taxon>
        <taxon>Meganyctiphanes</taxon>
    </lineage>
</organism>
<dbReference type="EMBL" id="CAXKWB010017172">
    <property type="protein sequence ID" value="CAL4118179.1"/>
    <property type="molecule type" value="Genomic_DNA"/>
</dbReference>
<dbReference type="AlphaFoldDB" id="A0AAV2R6B6"/>
<dbReference type="PROSITE" id="PS00233">
    <property type="entry name" value="CHIT_BIND_RR_1"/>
    <property type="match status" value="1"/>
</dbReference>
<protein>
    <recommendedName>
        <fullName evidence="6">Cuticle protein 6</fullName>
    </recommendedName>
</protein>
<dbReference type="InterPro" id="IPR050468">
    <property type="entry name" value="Cuticle_Struct_Prot"/>
</dbReference>
<dbReference type="PANTHER" id="PTHR10380:SF196">
    <property type="entry name" value="CUTICULAR PROTEIN 72EA"/>
    <property type="match status" value="1"/>
</dbReference>
<dbReference type="InterPro" id="IPR031311">
    <property type="entry name" value="CHIT_BIND_RR_consensus"/>
</dbReference>
<feature type="non-terminal residue" evidence="4">
    <location>
        <position position="1"/>
    </location>
</feature>
<keyword evidence="5" id="KW-1185">Reference proteome</keyword>
<evidence type="ECO:0000313" key="5">
    <source>
        <dbReference type="Proteomes" id="UP001497623"/>
    </source>
</evidence>